<gene>
    <name evidence="1" type="ORF">VP199_00006</name>
    <name evidence="2" type="ORF">VP305_00006</name>
    <name evidence="3" type="ORF">VP322_00006</name>
</gene>
<dbReference type="EMBL" id="MT898306">
    <property type="protein sequence ID" value="QOS25831.1"/>
    <property type="molecule type" value="Genomic_DNA"/>
</dbReference>
<protein>
    <submittedName>
        <fullName evidence="3">Uncharacterized protein</fullName>
    </submittedName>
</protein>
<evidence type="ECO:0000313" key="1">
    <source>
        <dbReference type="EMBL" id="QOS19894.1"/>
    </source>
</evidence>
<dbReference type="EMBL" id="MT898145">
    <property type="protein sequence ID" value="QOS19894.1"/>
    <property type="molecule type" value="Genomic_DNA"/>
</dbReference>
<sequence>MRIYLALKKDRGRIEGCLSVIIVFNKNAYSTT</sequence>
<accession>A0A7M1WFS0</accession>
<dbReference type="EMBL" id="MT898302">
    <property type="protein sequence ID" value="QOS25686.1"/>
    <property type="molecule type" value="Genomic_DNA"/>
</dbReference>
<name>A0A7M1WFS0_VIBPH</name>
<evidence type="ECO:0000313" key="2">
    <source>
        <dbReference type="EMBL" id="QOS25686.1"/>
    </source>
</evidence>
<reference evidence="3" key="1">
    <citation type="submission" date="2020-08" db="EMBL/GenBank/DDBJ databases">
        <title>Genetic structure, function and evolution of capsule biosynthesis loci in Vibrio parahaemolyticus.</title>
        <authorList>
            <person name="Li L."/>
            <person name="Bian S."/>
        </authorList>
    </citation>
    <scope>NUCLEOTIDE SEQUENCE</scope>
    <source>
        <strain evidence="1">VP199</strain>
        <strain evidence="2">VP305</strain>
        <strain evidence="3">VP322</strain>
    </source>
</reference>
<evidence type="ECO:0000313" key="3">
    <source>
        <dbReference type="EMBL" id="QOS25831.1"/>
    </source>
</evidence>
<proteinExistence type="predicted"/>
<organism evidence="3">
    <name type="scientific">Vibrio parahaemolyticus</name>
    <dbReference type="NCBI Taxonomy" id="670"/>
    <lineage>
        <taxon>Bacteria</taxon>
        <taxon>Pseudomonadati</taxon>
        <taxon>Pseudomonadota</taxon>
        <taxon>Gammaproteobacteria</taxon>
        <taxon>Vibrionales</taxon>
        <taxon>Vibrionaceae</taxon>
        <taxon>Vibrio</taxon>
    </lineage>
</organism>
<dbReference type="AlphaFoldDB" id="A0A7M1WFS0"/>